<sequence length="120" mass="13970">MSRGFYANGLEFEYSDGLTHYWFTLIPALESLYKNSIHASTGKTPSLMEKRWNRKLPVDTLRKDLVDIHPTSSSLKLFLDKVGHHANQSMNDAFEYAKQKWDKSHKTPEFKVRDLIIVQL</sequence>
<dbReference type="OrthoDB" id="3233705at2759"/>
<gene>
    <name evidence="1" type="ORF">O181_067172</name>
</gene>
<reference evidence="1" key="1">
    <citation type="submission" date="2021-03" db="EMBL/GenBank/DDBJ databases">
        <title>Draft genome sequence of rust myrtle Austropuccinia psidii MF-1, a brazilian biotype.</title>
        <authorList>
            <person name="Quecine M.C."/>
            <person name="Pachon D.M.R."/>
            <person name="Bonatelli M.L."/>
            <person name="Correr F.H."/>
            <person name="Franceschini L.M."/>
            <person name="Leite T.F."/>
            <person name="Margarido G.R.A."/>
            <person name="Almeida C.A."/>
            <person name="Ferrarezi J.A."/>
            <person name="Labate C.A."/>
        </authorList>
    </citation>
    <scope>NUCLEOTIDE SEQUENCE</scope>
    <source>
        <strain evidence="1">MF-1</strain>
    </source>
</reference>
<dbReference type="EMBL" id="AVOT02033548">
    <property type="protein sequence ID" value="MBW0527457.1"/>
    <property type="molecule type" value="Genomic_DNA"/>
</dbReference>
<evidence type="ECO:0000313" key="1">
    <source>
        <dbReference type="EMBL" id="MBW0527457.1"/>
    </source>
</evidence>
<dbReference type="Proteomes" id="UP000765509">
    <property type="component" value="Unassembled WGS sequence"/>
</dbReference>
<evidence type="ECO:0000313" key="2">
    <source>
        <dbReference type="Proteomes" id="UP000765509"/>
    </source>
</evidence>
<dbReference type="AlphaFoldDB" id="A0A9Q3I500"/>
<accession>A0A9Q3I500</accession>
<keyword evidence="2" id="KW-1185">Reference proteome</keyword>
<protein>
    <recommendedName>
        <fullName evidence="3">Integrase catalytic domain-containing protein</fullName>
    </recommendedName>
</protein>
<evidence type="ECO:0008006" key="3">
    <source>
        <dbReference type="Google" id="ProtNLM"/>
    </source>
</evidence>
<comment type="caution">
    <text evidence="1">The sequence shown here is derived from an EMBL/GenBank/DDBJ whole genome shotgun (WGS) entry which is preliminary data.</text>
</comment>
<name>A0A9Q3I500_9BASI</name>
<organism evidence="1 2">
    <name type="scientific">Austropuccinia psidii MF-1</name>
    <dbReference type="NCBI Taxonomy" id="1389203"/>
    <lineage>
        <taxon>Eukaryota</taxon>
        <taxon>Fungi</taxon>
        <taxon>Dikarya</taxon>
        <taxon>Basidiomycota</taxon>
        <taxon>Pucciniomycotina</taxon>
        <taxon>Pucciniomycetes</taxon>
        <taxon>Pucciniales</taxon>
        <taxon>Sphaerophragmiaceae</taxon>
        <taxon>Austropuccinia</taxon>
    </lineage>
</organism>
<feature type="non-terminal residue" evidence="1">
    <location>
        <position position="120"/>
    </location>
</feature>
<proteinExistence type="predicted"/>